<keyword evidence="11" id="KW-1185">Reference proteome</keyword>
<evidence type="ECO:0000256" key="7">
    <source>
        <dbReference type="ARBA" id="ARBA00023242"/>
    </source>
</evidence>
<dbReference type="SMART" id="SM00355">
    <property type="entry name" value="ZnF_C2H2"/>
    <property type="match status" value="10"/>
</dbReference>
<feature type="domain" description="C2H2-type" evidence="9">
    <location>
        <begin position="395"/>
        <end position="423"/>
    </location>
</feature>
<feature type="domain" description="C2H2-type" evidence="9">
    <location>
        <begin position="279"/>
        <end position="306"/>
    </location>
</feature>
<protein>
    <recommendedName>
        <fullName evidence="9">C2H2-type domain-containing protein</fullName>
    </recommendedName>
</protein>
<keyword evidence="4 8" id="KW-0863">Zinc-finger</keyword>
<evidence type="ECO:0000313" key="10">
    <source>
        <dbReference type="EMBL" id="KAK7602334.1"/>
    </source>
</evidence>
<evidence type="ECO:0000256" key="2">
    <source>
        <dbReference type="ARBA" id="ARBA00022723"/>
    </source>
</evidence>
<sequence>MADTDDVNLKQHLQMMIHKRSRCEDWVASVALRERKSTSSETEAEYIGVDYLDEYSDRLESFTNESVKQRQRKVVSRIKSGELNLLCEWRDCSFTGTASKSIYFQHLTNHEDETKELCKCQWESCNFVSIERNQMIRHITYHGYHTLLKASALQLHELWNFPPCKLENENRNLLPDLPHPFECRAAHCDFTSNYFQPYLDHVNEHLFDLNFNPGHRKPAKCFWKSCAFKGQTWTRMKTHLRIHTGEKVAACSTCGATFATNTKYMDHCSRKTPVLDEANRCQYCLRYFSNERLLRDHLRYHINRHKCPFCEITCSTPAVLANHIRYKHIKHRPFKCSQCSFQSVKADDCISHMSIHDTDPKYKCQAEGCKFACAALQTFNNHFRNVHLVVDGPVYCCHLCDKKYKRGTLLGKHLRAVHKLERPPGHSRFRYMEGIDGNYRLQIERYESIEANDMEMDSTKAIEESPNFILKCESPDDECRPSFVVTIDEREKRDPGALIAIDEIDETGRIIRTSTVREKFVPVRSADAIIVDIGRPCSSRIAIIDDENNSYCHKLMSDSDESRRLHPSSKNSVAFRHYRMKKRKTQCKLLTDVDISRNVISLRRE</sequence>
<dbReference type="GO" id="GO:0045892">
    <property type="term" value="P:negative regulation of DNA-templated transcription"/>
    <property type="evidence" value="ECO:0007669"/>
    <property type="project" value="UniProtKB-ARBA"/>
</dbReference>
<dbReference type="SUPFAM" id="SSF57667">
    <property type="entry name" value="beta-beta-alpha zinc fingers"/>
    <property type="match status" value="2"/>
</dbReference>
<dbReference type="GO" id="GO:0000978">
    <property type="term" value="F:RNA polymerase II cis-regulatory region sequence-specific DNA binding"/>
    <property type="evidence" value="ECO:0007669"/>
    <property type="project" value="TreeGrafter"/>
</dbReference>
<evidence type="ECO:0000256" key="5">
    <source>
        <dbReference type="ARBA" id="ARBA00022833"/>
    </source>
</evidence>
<dbReference type="AlphaFoldDB" id="A0AAN9TND9"/>
<evidence type="ECO:0000256" key="6">
    <source>
        <dbReference type="ARBA" id="ARBA00023125"/>
    </source>
</evidence>
<gene>
    <name evidence="10" type="ORF">V9T40_007923</name>
</gene>
<dbReference type="PROSITE" id="PS50157">
    <property type="entry name" value="ZINC_FINGER_C2H2_2"/>
    <property type="match status" value="3"/>
</dbReference>
<dbReference type="PROSITE" id="PS00028">
    <property type="entry name" value="ZINC_FINGER_C2H2_1"/>
    <property type="match status" value="3"/>
</dbReference>
<comment type="subcellular location">
    <subcellularLocation>
        <location evidence="1">Nucleus</location>
    </subcellularLocation>
</comment>
<dbReference type="GO" id="GO:0000981">
    <property type="term" value="F:DNA-binding transcription factor activity, RNA polymerase II-specific"/>
    <property type="evidence" value="ECO:0007669"/>
    <property type="project" value="TreeGrafter"/>
</dbReference>
<evidence type="ECO:0000256" key="8">
    <source>
        <dbReference type="PROSITE-ProRule" id="PRU00042"/>
    </source>
</evidence>
<dbReference type="PANTHER" id="PTHR24391:SF18">
    <property type="entry name" value="EG:115C2.6 PROTEIN"/>
    <property type="match status" value="1"/>
</dbReference>
<dbReference type="PANTHER" id="PTHR24391">
    <property type="entry name" value="HISTONE H4 TRANSCRIPTION FACTOR-RELATED"/>
    <property type="match status" value="1"/>
</dbReference>
<evidence type="ECO:0000256" key="1">
    <source>
        <dbReference type="ARBA" id="ARBA00004123"/>
    </source>
</evidence>
<keyword evidence="2" id="KW-0479">Metal-binding</keyword>
<keyword evidence="7" id="KW-0539">Nucleus</keyword>
<feature type="domain" description="C2H2-type" evidence="9">
    <location>
        <begin position="305"/>
        <end position="333"/>
    </location>
</feature>
<accession>A0AAN9TND9</accession>
<dbReference type="GO" id="GO:0005634">
    <property type="term" value="C:nucleus"/>
    <property type="evidence" value="ECO:0007669"/>
    <property type="project" value="UniProtKB-SubCell"/>
</dbReference>
<dbReference type="EMBL" id="JBBCAQ010000008">
    <property type="protein sequence ID" value="KAK7602334.1"/>
    <property type="molecule type" value="Genomic_DNA"/>
</dbReference>
<keyword evidence="5" id="KW-0862">Zinc</keyword>
<dbReference type="InterPro" id="IPR036236">
    <property type="entry name" value="Znf_C2H2_sf"/>
</dbReference>
<keyword evidence="6" id="KW-0238">DNA-binding</keyword>
<evidence type="ECO:0000256" key="3">
    <source>
        <dbReference type="ARBA" id="ARBA00022737"/>
    </source>
</evidence>
<organism evidence="10 11">
    <name type="scientific">Parthenolecanium corni</name>
    <dbReference type="NCBI Taxonomy" id="536013"/>
    <lineage>
        <taxon>Eukaryota</taxon>
        <taxon>Metazoa</taxon>
        <taxon>Ecdysozoa</taxon>
        <taxon>Arthropoda</taxon>
        <taxon>Hexapoda</taxon>
        <taxon>Insecta</taxon>
        <taxon>Pterygota</taxon>
        <taxon>Neoptera</taxon>
        <taxon>Paraneoptera</taxon>
        <taxon>Hemiptera</taxon>
        <taxon>Sternorrhyncha</taxon>
        <taxon>Coccoidea</taxon>
        <taxon>Coccidae</taxon>
        <taxon>Parthenolecanium</taxon>
    </lineage>
</organism>
<dbReference type="Proteomes" id="UP001367676">
    <property type="component" value="Unassembled WGS sequence"/>
</dbReference>
<proteinExistence type="predicted"/>
<evidence type="ECO:0000259" key="9">
    <source>
        <dbReference type="PROSITE" id="PS50157"/>
    </source>
</evidence>
<evidence type="ECO:0000256" key="4">
    <source>
        <dbReference type="ARBA" id="ARBA00022771"/>
    </source>
</evidence>
<name>A0AAN9TND9_9HEMI</name>
<reference evidence="10 11" key="1">
    <citation type="submission" date="2024-03" db="EMBL/GenBank/DDBJ databases">
        <title>Adaptation during the transition from Ophiocordyceps entomopathogen to insect associate is accompanied by gene loss and intensified selection.</title>
        <authorList>
            <person name="Ward C.M."/>
            <person name="Onetto C.A."/>
            <person name="Borneman A.R."/>
        </authorList>
    </citation>
    <scope>NUCLEOTIDE SEQUENCE [LARGE SCALE GENOMIC DNA]</scope>
    <source>
        <strain evidence="10">AWRI1</strain>
        <tissue evidence="10">Single Adult Female</tissue>
    </source>
</reference>
<comment type="caution">
    <text evidence="10">The sequence shown here is derived from an EMBL/GenBank/DDBJ whole genome shotgun (WGS) entry which is preliminary data.</text>
</comment>
<evidence type="ECO:0000313" key="11">
    <source>
        <dbReference type="Proteomes" id="UP001367676"/>
    </source>
</evidence>
<dbReference type="InterPro" id="IPR013087">
    <property type="entry name" value="Znf_C2H2_type"/>
</dbReference>
<dbReference type="InterPro" id="IPR051574">
    <property type="entry name" value="ZnF_E-box_Homeobox"/>
</dbReference>
<dbReference type="GO" id="GO:0008270">
    <property type="term" value="F:zinc ion binding"/>
    <property type="evidence" value="ECO:0007669"/>
    <property type="project" value="UniProtKB-KW"/>
</dbReference>
<keyword evidence="3" id="KW-0677">Repeat</keyword>
<dbReference type="Gene3D" id="3.30.160.60">
    <property type="entry name" value="Classic Zinc Finger"/>
    <property type="match status" value="3"/>
</dbReference>